<proteinExistence type="predicted"/>
<gene>
    <name evidence="2" type="ORF">SAMEA4504048_00226</name>
</gene>
<dbReference type="AlphaFoldDB" id="A0A239WF94"/>
<organism evidence="2 3">
    <name type="scientific">Streptococcus acidominimus</name>
    <dbReference type="NCBI Taxonomy" id="1326"/>
    <lineage>
        <taxon>Bacteria</taxon>
        <taxon>Bacillati</taxon>
        <taxon>Bacillota</taxon>
        <taxon>Bacilli</taxon>
        <taxon>Lactobacillales</taxon>
        <taxon>Streptococcaceae</taxon>
        <taxon>Streptococcus</taxon>
    </lineage>
</organism>
<dbReference type="RefSeq" id="WP_017769873.1">
    <property type="nucleotide sequence ID" value="NZ_LT906454.1"/>
</dbReference>
<dbReference type="Proteomes" id="UP000215144">
    <property type="component" value="Chromosome 1"/>
</dbReference>
<sequence length="132" mass="14983">MMKKVVNYFMVGVGIGSFLYTLSLLMYGFEPTWENALVDWLASGLMGVSALIDEHPKWSEAKKRLLSILTIYGLVMGMLLYNAWLPLELGYIIGGSLQFLLIYGLIALYFAWQNKESVRRINQKLANKANKP</sequence>
<keyword evidence="1" id="KW-0472">Membrane</keyword>
<feature type="transmembrane region" description="Helical" evidence="1">
    <location>
        <begin position="7"/>
        <end position="29"/>
    </location>
</feature>
<feature type="transmembrane region" description="Helical" evidence="1">
    <location>
        <begin position="35"/>
        <end position="53"/>
    </location>
</feature>
<dbReference type="InterPro" id="IPR021560">
    <property type="entry name" value="DUF3021"/>
</dbReference>
<evidence type="ECO:0000256" key="1">
    <source>
        <dbReference type="SAM" id="Phobius"/>
    </source>
</evidence>
<evidence type="ECO:0000313" key="3">
    <source>
        <dbReference type="Proteomes" id="UP000215144"/>
    </source>
</evidence>
<reference evidence="2 3" key="1">
    <citation type="submission" date="2017-06" db="EMBL/GenBank/DDBJ databases">
        <authorList>
            <consortium name="Pathogen Informatics"/>
        </authorList>
    </citation>
    <scope>NUCLEOTIDE SEQUENCE [LARGE SCALE GENOMIC DNA]</scope>
    <source>
        <strain evidence="2 3">NCTC11291</strain>
    </source>
</reference>
<keyword evidence="1" id="KW-0812">Transmembrane</keyword>
<feature type="transmembrane region" description="Helical" evidence="1">
    <location>
        <begin position="90"/>
        <end position="112"/>
    </location>
</feature>
<feature type="transmembrane region" description="Helical" evidence="1">
    <location>
        <begin position="65"/>
        <end position="84"/>
    </location>
</feature>
<keyword evidence="1" id="KW-1133">Transmembrane helix</keyword>
<dbReference type="EMBL" id="LT906454">
    <property type="protein sequence ID" value="SNV33082.1"/>
    <property type="molecule type" value="Genomic_DNA"/>
</dbReference>
<evidence type="ECO:0000313" key="2">
    <source>
        <dbReference type="EMBL" id="SNV33082.1"/>
    </source>
</evidence>
<name>A0A239WF94_STRAI</name>
<protein>
    <submittedName>
        <fullName evidence="2">Membrane protein</fullName>
    </submittedName>
</protein>
<dbReference type="KEGG" id="saco:SAME_00226"/>
<dbReference type="Pfam" id="PF11457">
    <property type="entry name" value="DUF3021"/>
    <property type="match status" value="1"/>
</dbReference>
<accession>A0A239WF94</accession>